<evidence type="ECO:0000256" key="2">
    <source>
        <dbReference type="ARBA" id="ARBA00022801"/>
    </source>
</evidence>
<gene>
    <name evidence="5" type="ORF">ESA94_13705</name>
</gene>
<reference evidence="5 6" key="1">
    <citation type="submission" date="2019-01" db="EMBL/GenBank/DDBJ databases">
        <title>Lacibacter sp. strain TTM-7.</title>
        <authorList>
            <person name="Chen W.-M."/>
        </authorList>
    </citation>
    <scope>NUCLEOTIDE SEQUENCE [LARGE SCALE GENOMIC DNA]</scope>
    <source>
        <strain evidence="5 6">TTM-7</strain>
    </source>
</reference>
<evidence type="ECO:0000256" key="3">
    <source>
        <dbReference type="SAM" id="MobiDB-lite"/>
    </source>
</evidence>
<feature type="compositionally biased region" description="Low complexity" evidence="3">
    <location>
        <begin position="1533"/>
        <end position="1555"/>
    </location>
</feature>
<dbReference type="Pfam" id="PF20041">
    <property type="entry name" value="DUF6443"/>
    <property type="match status" value="1"/>
</dbReference>
<protein>
    <recommendedName>
        <fullName evidence="4">DUF6443 domain-containing protein</fullName>
    </recommendedName>
</protein>
<dbReference type="EMBL" id="SDHW01000004">
    <property type="protein sequence ID" value="RXK59191.1"/>
    <property type="molecule type" value="Genomic_DNA"/>
</dbReference>
<dbReference type="GO" id="GO:0004521">
    <property type="term" value="F:RNA endonuclease activity"/>
    <property type="evidence" value="ECO:0007669"/>
    <property type="project" value="InterPro"/>
</dbReference>
<dbReference type="InterPro" id="IPR050708">
    <property type="entry name" value="T6SS_VgrG/RHS"/>
</dbReference>
<sequence length="1658" mass="181934">MKNRNCVFAKLAHRQINNLTTKYRLVYLFLFLSTVSGNVFCQNWNPAHAIGTISGNYGVVYNQSADPMTELAPAAYPQTGLSYLWEFSATPLSGFGNAPGTNNQVGYTYPNPVLQNLWFRRKTVYTNGAFVYSNTIKISLVSSTWDNINYIREIEVKTTGVQSFQQIDALPNSQKEQSTTYIDGIGRVLQRVNTATVAPQSGGSQWGDQVNVEYYDTYGRATKQYLTYATVTNPGKYKTNTVTEQQQYYSTVYNETSAFHTVTFDNSPLEKIRNVKQAGNTWSASAGFSQWREMNGVNDEVHKFDVDYVQGNGPIHAGVYDVKTLFKDVQTDVDGKQIIEFSDKYGRIILKKVQLEDNPSSFYNGWICTYYIYDEFGQLRHVLQPEAVKYLANNSWSFAGTNGQQVLNELCFFYDYDALGRMIWKKAPGAMPLKMLYDKRDRLVFTQDGNQAAMLTPQWTVTLYDELDRPIITALYNTFITQAQLQNNIDNAPAATSMTVYANGVAPVNVTMSLCPIVSTINNSDYTSIIKYNFYDHYNFTGVKTFNTGYTNLQAYSDTDPNVQPITWSKRTMNFPTGSITRALGTTTFLSETNYFDERGDLIQILMDNIKSGVDITTSQYHFDGRVLSQCSDHTVSAAGYTNFKTLNKYLFDQLGRVTTILKKVGSNDFREMVAYSYDDFGRLKSKTFDPTYIGGGNPGLETLNYSYNIHGNITGINKDYALKTPGLYNKWEHFFGLYLGYDNRDNVFTNANLTGRVGGILWSTLGDDVQRRYDFAYDNAGRLINALFKERKYPGDAWSNAKMDFTVSGVNGKISYDLNSNILEMSHKGIVPGTTNPILVDDLRYTYANLSNKVVAVKDETTSTSVNGKLGDFKDGSNGAGTNDYVYDANGNLVVDLNKNVQSLIANGYGIVYNHLDKPEQIKITGKGIIKIVYSADGDKLQRVFIPEAGSGQTESVITTYIQEFVYQEVSTTLTSSSSAPFSGTNLSLSYFSFEEGRIRVITPTSQSNGFDYLTVDGDFSLPNGKKGAIDFFVTDYQKNVRMILTQETRFASNVATMETSRSSVEAPVFGQAGSANEVETTRFARPTGWTNNSTNSVSRLGNLAGKNLGPNTFQKVMAGDIVSAQTAYYFQNSTGGSNSGFVNAVVNSLLQTITGGGAATGLIKDNAVGVTNQLGSTTGLINTLQNPGSGGTTPLAFLTVIFLDERFNYIPPEEGGVYQQQVLSSWSTSTQPLIINQVQAPKNGYMFAFISNRSDQDVYFDDFQVSVNSGRILEENHYYAYGLKIAGISSKRASDTYDGQAKNLHLYNDKELWDDGELNWYDYGFRNYDPQIGRFVQLDPLTDVYTTLSPYQYASADPIMNIDIDGLEGASSIFTLINGAVESGKTVLQEIIITAPRKAVQKTVAASSSTAKITARLALITARGTSDALYNANTLGMYDFFGGNHLNEYKTRDEQIAYLRGRVAGDLLAIAQGGVQMKAGTTAMGVGLATGGIVSAGGALVAAHGGGVGVAASIDMGKSLQQLYKLNASATAGGDAGSSGSNTSGSSGSGKTSPKNEGTNAANQTPKKALDVVEHAAKNKGAAKPGYKGGGNFANDGRGGGQVLPKTDSKGNPIKYKEYDVNPYQKGVNRGTERVVIGNGKAYYTNNHYKTFTLIQ</sequence>
<organism evidence="5 6">
    <name type="scientific">Lacibacter luteus</name>
    <dbReference type="NCBI Taxonomy" id="2508719"/>
    <lineage>
        <taxon>Bacteria</taxon>
        <taxon>Pseudomonadati</taxon>
        <taxon>Bacteroidota</taxon>
        <taxon>Chitinophagia</taxon>
        <taxon>Chitinophagales</taxon>
        <taxon>Chitinophagaceae</taxon>
        <taxon>Lacibacter</taxon>
    </lineage>
</organism>
<keyword evidence="2" id="KW-0378">Hydrolase</keyword>
<dbReference type="PANTHER" id="PTHR32305">
    <property type="match status" value="1"/>
</dbReference>
<keyword evidence="6" id="KW-1185">Reference proteome</keyword>
<dbReference type="RefSeq" id="WP_129131495.1">
    <property type="nucleotide sequence ID" value="NZ_SDHW01000004.1"/>
</dbReference>
<dbReference type="OrthoDB" id="976756at2"/>
<dbReference type="NCBIfam" id="TIGR03696">
    <property type="entry name" value="Rhs_assc_core"/>
    <property type="match status" value="1"/>
</dbReference>
<accession>A0A4Q1CH17</accession>
<dbReference type="InterPro" id="IPR000026">
    <property type="entry name" value="N1-like"/>
</dbReference>
<dbReference type="InterPro" id="IPR022385">
    <property type="entry name" value="Rhs_assc_core"/>
</dbReference>
<dbReference type="Pfam" id="PF00545">
    <property type="entry name" value="Ribonuclease"/>
    <property type="match status" value="1"/>
</dbReference>
<dbReference type="InterPro" id="IPR016191">
    <property type="entry name" value="Ribonuclease/ribotoxin"/>
</dbReference>
<dbReference type="Gene3D" id="2.180.10.10">
    <property type="entry name" value="RHS repeat-associated core"/>
    <property type="match status" value="2"/>
</dbReference>
<feature type="compositionally biased region" description="Polar residues" evidence="3">
    <location>
        <begin position="1557"/>
        <end position="1568"/>
    </location>
</feature>
<feature type="region of interest" description="Disordered" evidence="3">
    <location>
        <begin position="1581"/>
        <end position="1617"/>
    </location>
</feature>
<dbReference type="PANTHER" id="PTHR32305:SF15">
    <property type="entry name" value="PROTEIN RHSA-RELATED"/>
    <property type="match status" value="1"/>
</dbReference>
<name>A0A4Q1CH17_9BACT</name>
<keyword evidence="1" id="KW-0540">Nuclease</keyword>
<dbReference type="Proteomes" id="UP000290204">
    <property type="component" value="Unassembled WGS sequence"/>
</dbReference>
<comment type="caution">
    <text evidence="5">The sequence shown here is derived from an EMBL/GenBank/DDBJ whole genome shotgun (WGS) entry which is preliminary data.</text>
</comment>
<evidence type="ECO:0000256" key="1">
    <source>
        <dbReference type="ARBA" id="ARBA00022722"/>
    </source>
</evidence>
<feature type="domain" description="DUF6443" evidence="4">
    <location>
        <begin position="162"/>
        <end position="285"/>
    </location>
</feature>
<dbReference type="GO" id="GO:0016787">
    <property type="term" value="F:hydrolase activity"/>
    <property type="evidence" value="ECO:0007669"/>
    <property type="project" value="UniProtKB-KW"/>
</dbReference>
<evidence type="ECO:0000313" key="5">
    <source>
        <dbReference type="EMBL" id="RXK59191.1"/>
    </source>
</evidence>
<dbReference type="SUPFAM" id="SSF53933">
    <property type="entry name" value="Microbial ribonucleases"/>
    <property type="match status" value="1"/>
</dbReference>
<evidence type="ECO:0000313" key="6">
    <source>
        <dbReference type="Proteomes" id="UP000290204"/>
    </source>
</evidence>
<proteinExistence type="predicted"/>
<dbReference type="InterPro" id="IPR045619">
    <property type="entry name" value="DUF6443"/>
</dbReference>
<dbReference type="Gene3D" id="3.10.450.30">
    <property type="entry name" value="Microbial ribonucleases"/>
    <property type="match status" value="1"/>
</dbReference>
<evidence type="ECO:0000259" key="4">
    <source>
        <dbReference type="Pfam" id="PF20041"/>
    </source>
</evidence>
<feature type="compositionally biased region" description="Gly residues" evidence="3">
    <location>
        <begin position="1589"/>
        <end position="1604"/>
    </location>
</feature>
<dbReference type="GO" id="GO:0003723">
    <property type="term" value="F:RNA binding"/>
    <property type="evidence" value="ECO:0007669"/>
    <property type="project" value="InterPro"/>
</dbReference>
<feature type="region of interest" description="Disordered" evidence="3">
    <location>
        <begin position="1533"/>
        <end position="1568"/>
    </location>
</feature>